<reference evidence="4" key="1">
    <citation type="submission" date="2021-03" db="EMBL/GenBank/DDBJ databases">
        <title>Evolutionary innovations through gain and loss of genes in the ectomycorrhizal Boletales.</title>
        <authorList>
            <person name="Wu G."/>
            <person name="Miyauchi S."/>
            <person name="Morin E."/>
            <person name="Yang Z.-L."/>
            <person name="Xu J."/>
            <person name="Martin F.M."/>
        </authorList>
    </citation>
    <scope>NUCLEOTIDE SEQUENCE</scope>
    <source>
        <strain evidence="4">BR01</strain>
    </source>
</reference>
<evidence type="ECO:0000256" key="3">
    <source>
        <dbReference type="SAM" id="Phobius"/>
    </source>
</evidence>
<feature type="region of interest" description="Disordered" evidence="2">
    <location>
        <begin position="1"/>
        <end position="37"/>
    </location>
</feature>
<dbReference type="Pfam" id="PF04488">
    <property type="entry name" value="Gly_transf_sug"/>
    <property type="match status" value="1"/>
</dbReference>
<proteinExistence type="inferred from homology"/>
<keyword evidence="3" id="KW-1133">Transmembrane helix</keyword>
<dbReference type="Gene3D" id="3.90.550.20">
    <property type="match status" value="1"/>
</dbReference>
<feature type="transmembrane region" description="Helical" evidence="3">
    <location>
        <begin position="46"/>
        <end position="68"/>
    </location>
</feature>
<dbReference type="AlphaFoldDB" id="A0A8I2YQR3"/>
<protein>
    <submittedName>
        <fullName evidence="4">Glycosyltransferase family 32 protein</fullName>
    </submittedName>
</protein>
<dbReference type="PANTHER" id="PTHR12042:SF21">
    <property type="entry name" value="ALPHA1,4-GALACTOSYLTRANSFERASE 1-RELATED"/>
    <property type="match status" value="1"/>
</dbReference>
<accession>A0A8I2YQR3</accession>
<dbReference type="EMBL" id="JAGFBS010000009">
    <property type="protein sequence ID" value="KAG6377604.1"/>
    <property type="molecule type" value="Genomic_DNA"/>
</dbReference>
<keyword evidence="3" id="KW-0472">Membrane</keyword>
<dbReference type="PANTHER" id="PTHR12042">
    <property type="entry name" value="LACTOSYLCERAMIDE 4-ALPHA-GALACTOSYLTRANSFERASE ALPHA- 1,4-GALACTOSYLTRANSFERASE"/>
    <property type="match status" value="1"/>
</dbReference>
<comment type="caution">
    <text evidence="4">The sequence shown here is derived from an EMBL/GenBank/DDBJ whole genome shotgun (WGS) entry which is preliminary data.</text>
</comment>
<organism evidence="4 5">
    <name type="scientific">Boletus reticuloceps</name>
    <dbReference type="NCBI Taxonomy" id="495285"/>
    <lineage>
        <taxon>Eukaryota</taxon>
        <taxon>Fungi</taxon>
        <taxon>Dikarya</taxon>
        <taxon>Basidiomycota</taxon>
        <taxon>Agaricomycotina</taxon>
        <taxon>Agaricomycetes</taxon>
        <taxon>Agaricomycetidae</taxon>
        <taxon>Boletales</taxon>
        <taxon>Boletineae</taxon>
        <taxon>Boletaceae</taxon>
        <taxon>Boletoideae</taxon>
        <taxon>Boletus</taxon>
    </lineage>
</organism>
<dbReference type="GO" id="GO:0006688">
    <property type="term" value="P:glycosphingolipid biosynthetic process"/>
    <property type="evidence" value="ECO:0007669"/>
    <property type="project" value="TreeGrafter"/>
</dbReference>
<evidence type="ECO:0000256" key="2">
    <source>
        <dbReference type="SAM" id="MobiDB-lite"/>
    </source>
</evidence>
<comment type="similarity">
    <text evidence="1">Belongs to the glycosyltransferase 32 family.</text>
</comment>
<keyword evidence="4" id="KW-0808">Transferase</keyword>
<evidence type="ECO:0000313" key="5">
    <source>
        <dbReference type="Proteomes" id="UP000683000"/>
    </source>
</evidence>
<keyword evidence="5" id="KW-1185">Reference proteome</keyword>
<name>A0A8I2YQR3_9AGAM</name>
<gene>
    <name evidence="4" type="ORF">JVT61DRAFT_15422</name>
</gene>
<dbReference type="GO" id="GO:0016020">
    <property type="term" value="C:membrane"/>
    <property type="evidence" value="ECO:0007669"/>
    <property type="project" value="GOC"/>
</dbReference>
<keyword evidence="3" id="KW-0812">Transmembrane</keyword>
<dbReference type="InterPro" id="IPR029044">
    <property type="entry name" value="Nucleotide-diphossugar_trans"/>
</dbReference>
<dbReference type="Proteomes" id="UP000683000">
    <property type="component" value="Unassembled WGS sequence"/>
</dbReference>
<evidence type="ECO:0000313" key="4">
    <source>
        <dbReference type="EMBL" id="KAG6377604.1"/>
    </source>
</evidence>
<evidence type="ECO:0000256" key="1">
    <source>
        <dbReference type="ARBA" id="ARBA00009003"/>
    </source>
</evidence>
<dbReference type="GO" id="GO:0016758">
    <property type="term" value="F:hexosyltransferase activity"/>
    <property type="evidence" value="ECO:0007669"/>
    <property type="project" value="TreeGrafter"/>
</dbReference>
<dbReference type="InterPro" id="IPR007577">
    <property type="entry name" value="GlycoTrfase_DXD_sugar-bd_CS"/>
</dbReference>
<dbReference type="OrthoDB" id="409543at2759"/>
<sequence>MSNAAYERLPLHSVSDPARSHSRSRSRSPRRRLSHKSSLSVRPRTCFTALKVIVPLLAIAVLGGLFLYEPHIELAFYSREWIQDQITPIEPLLGCFNPDRVSPHYNVSKYVYGPKRTEVHAGVAMRFDMDCYDFAATIQSPDSSHDPTFVTPNDRIHYHAYWRVDLAPFGERQEYMLKSFFATQNVDNTRLIMWSNGDLNIYPIIRKYLAQFPDAFELRVADVEALARGTPLDGTNLLNLNDTKAWIDGDLVRLLVVWTYGGVWIDMDSLLTRDLAPLLEHEFVTQWDCYDKPYLALNGALMHFHKHSPYLCEAFHIMATSSPPHPGSTDWGALLYLKLWRRLLAAHIPPFKILPFCFSDARACRLDNRLPDPFEPDRSSRKWTMGLGLEAGGGLDQTLSKVFSVHLHNQWEKAFPKGGWVERLLLARYEEELEEKRKNTGGVLDDR</sequence>
<feature type="compositionally biased region" description="Basic residues" evidence="2">
    <location>
        <begin position="20"/>
        <end position="35"/>
    </location>
</feature>
<dbReference type="SUPFAM" id="SSF53448">
    <property type="entry name" value="Nucleotide-diphospho-sugar transferases"/>
    <property type="match status" value="1"/>
</dbReference>
<dbReference type="InterPro" id="IPR051981">
    <property type="entry name" value="Glycosyltransf_32"/>
</dbReference>